<evidence type="ECO:0000256" key="3">
    <source>
        <dbReference type="ARBA" id="ARBA00022787"/>
    </source>
</evidence>
<comment type="subcellular location">
    <subcellularLocation>
        <location evidence="9">Mitochondrion outer membrane</location>
        <topology evidence="9">Single-pass type IV membrane protein</topology>
    </subcellularLocation>
    <subcellularLocation>
        <location evidence="9">Peroxisome</location>
    </subcellularLocation>
</comment>
<comment type="function">
    <text evidence="9">Plays a role in mitochondrial and peroxisomal fission. Promotes the recruitment and association of the fission mediator dynamin-related protein 1 (DNM1L) to the mitochondrial surface.</text>
</comment>
<feature type="transmembrane region" description="Helical" evidence="9">
    <location>
        <begin position="286"/>
        <end position="304"/>
    </location>
</feature>
<evidence type="ECO:0000256" key="11">
    <source>
        <dbReference type="SAM" id="MobiDB-lite"/>
    </source>
</evidence>
<accession>A0ABD1K5J8</accession>
<dbReference type="GO" id="GO:0000266">
    <property type="term" value="P:mitochondrial fission"/>
    <property type="evidence" value="ECO:0007669"/>
    <property type="project" value="UniProtKB-UniRule"/>
</dbReference>
<keyword evidence="3 9" id="KW-1000">Mitochondrion outer membrane</keyword>
<dbReference type="Proteomes" id="UP001591681">
    <property type="component" value="Unassembled WGS sequence"/>
</dbReference>
<keyword evidence="5 10" id="KW-0175">Coiled coil</keyword>
<dbReference type="GO" id="GO:0090314">
    <property type="term" value="P:positive regulation of protein targeting to membrane"/>
    <property type="evidence" value="ECO:0007669"/>
    <property type="project" value="UniProtKB-UniRule"/>
</dbReference>
<keyword evidence="8 9" id="KW-0576">Peroxisome</keyword>
<evidence type="ECO:0000256" key="5">
    <source>
        <dbReference type="ARBA" id="ARBA00023054"/>
    </source>
</evidence>
<evidence type="ECO:0000256" key="10">
    <source>
        <dbReference type="SAM" id="Coils"/>
    </source>
</evidence>
<evidence type="ECO:0000256" key="6">
    <source>
        <dbReference type="ARBA" id="ARBA00023128"/>
    </source>
</evidence>
<dbReference type="PANTHER" id="PTHR16501">
    <property type="entry name" value="TRANSPORT AND GOLGI ORGANIZATION PROTEIN 11"/>
    <property type="match status" value="1"/>
</dbReference>
<dbReference type="Pfam" id="PF05644">
    <property type="entry name" value="Miff"/>
    <property type="match status" value="2"/>
</dbReference>
<keyword evidence="6 9" id="KW-0496">Mitochondrion</keyword>
<sequence>MAAQMFEHGPGPLPGVHPEVSWSNYSETINQRMRVPDRIRVAPGPLVEEEQRAEEDHPAYTMHIPDKLALTGEYVPDLSVRPLLSKEGPAHTGSMWDRHQGALGVDVPYPQQSAHSPIRRSLSDQAFGRSPPLTPTRSKEALQTPSSRTSRRALAPGQRGSVPIDPRATAPPAPAQGPLSPSLLSAHGVLQAARELGQQASQRLLQTVAQKYSSRFGLQEPPSRSATEVQPCPENRRSALQESWLCSEEESGAAVEFIVLRRQLLKMSRRLAALERQNVEHKQAEMLLFSLLASAVLLNGWLWMRR</sequence>
<evidence type="ECO:0000256" key="1">
    <source>
        <dbReference type="ARBA" id="ARBA00009806"/>
    </source>
</evidence>
<dbReference type="InterPro" id="IPR008518">
    <property type="entry name" value="Mff/Tango-11"/>
</dbReference>
<evidence type="ECO:0000256" key="4">
    <source>
        <dbReference type="ARBA" id="ARBA00022989"/>
    </source>
</evidence>
<evidence type="ECO:0000256" key="7">
    <source>
        <dbReference type="ARBA" id="ARBA00023136"/>
    </source>
</evidence>
<feature type="region of interest" description="Disordered" evidence="11">
    <location>
        <begin position="215"/>
        <end position="234"/>
    </location>
</feature>
<dbReference type="InterPro" id="IPR039433">
    <property type="entry name" value="Mff-like_dom"/>
</dbReference>
<reference evidence="13 14" key="1">
    <citation type="submission" date="2024-09" db="EMBL/GenBank/DDBJ databases">
        <title>A chromosome-level genome assembly of Gray's grenadier anchovy, Coilia grayii.</title>
        <authorList>
            <person name="Fu Z."/>
        </authorList>
    </citation>
    <scope>NUCLEOTIDE SEQUENCE [LARGE SCALE GENOMIC DNA]</scope>
    <source>
        <strain evidence="13">G4</strain>
        <tissue evidence="13">Muscle</tissue>
    </source>
</reference>
<dbReference type="EMBL" id="JBHFQA010000008">
    <property type="protein sequence ID" value="KAL2094410.1"/>
    <property type="molecule type" value="Genomic_DNA"/>
</dbReference>
<dbReference type="PANTHER" id="PTHR16501:SF16">
    <property type="entry name" value="MITOCHONDRIAL FISSION FACTOR"/>
    <property type="match status" value="1"/>
</dbReference>
<keyword evidence="7 9" id="KW-0472">Membrane</keyword>
<name>A0ABD1K5J8_9TELE</name>
<protein>
    <recommendedName>
        <fullName evidence="9">Mitochondrial fission factor</fullName>
    </recommendedName>
</protein>
<dbReference type="GO" id="GO:0005741">
    <property type="term" value="C:mitochondrial outer membrane"/>
    <property type="evidence" value="ECO:0007669"/>
    <property type="project" value="UniProtKB-SubCell"/>
</dbReference>
<dbReference type="GO" id="GO:0090141">
    <property type="term" value="P:positive regulation of mitochondrial fission"/>
    <property type="evidence" value="ECO:0007669"/>
    <property type="project" value="UniProtKB-UniRule"/>
</dbReference>
<feature type="domain" description="Mff-like" evidence="12">
    <location>
        <begin position="24"/>
        <end position="73"/>
    </location>
</feature>
<proteinExistence type="inferred from homology"/>
<keyword evidence="2 9" id="KW-0812">Transmembrane</keyword>
<dbReference type="GO" id="GO:0005777">
    <property type="term" value="C:peroxisome"/>
    <property type="evidence" value="ECO:0007669"/>
    <property type="project" value="UniProtKB-SubCell"/>
</dbReference>
<evidence type="ECO:0000256" key="8">
    <source>
        <dbReference type="ARBA" id="ARBA00023140"/>
    </source>
</evidence>
<evidence type="ECO:0000259" key="12">
    <source>
        <dbReference type="Pfam" id="PF05644"/>
    </source>
</evidence>
<evidence type="ECO:0000313" key="14">
    <source>
        <dbReference type="Proteomes" id="UP001591681"/>
    </source>
</evidence>
<comment type="caution">
    <text evidence="13">The sequence shown here is derived from an EMBL/GenBank/DDBJ whole genome shotgun (WGS) entry which is preliminary data.</text>
</comment>
<organism evidence="13 14">
    <name type="scientific">Coilia grayii</name>
    <name type="common">Gray's grenadier anchovy</name>
    <dbReference type="NCBI Taxonomy" id="363190"/>
    <lineage>
        <taxon>Eukaryota</taxon>
        <taxon>Metazoa</taxon>
        <taxon>Chordata</taxon>
        <taxon>Craniata</taxon>
        <taxon>Vertebrata</taxon>
        <taxon>Euteleostomi</taxon>
        <taxon>Actinopterygii</taxon>
        <taxon>Neopterygii</taxon>
        <taxon>Teleostei</taxon>
        <taxon>Clupei</taxon>
        <taxon>Clupeiformes</taxon>
        <taxon>Clupeoidei</taxon>
        <taxon>Engraulidae</taxon>
        <taxon>Coilinae</taxon>
        <taxon>Coilia</taxon>
    </lineage>
</organism>
<feature type="region of interest" description="Disordered" evidence="11">
    <location>
        <begin position="105"/>
        <end position="182"/>
    </location>
</feature>
<keyword evidence="4 9" id="KW-1133">Transmembrane helix</keyword>
<evidence type="ECO:0000256" key="2">
    <source>
        <dbReference type="ARBA" id="ARBA00022692"/>
    </source>
</evidence>
<evidence type="ECO:0000256" key="9">
    <source>
        <dbReference type="RuleBase" id="RU368040"/>
    </source>
</evidence>
<feature type="coiled-coil region" evidence="10">
    <location>
        <begin position="257"/>
        <end position="284"/>
    </location>
</feature>
<comment type="similarity">
    <text evidence="1 9">Belongs to the Tango11 family.</text>
</comment>
<evidence type="ECO:0000313" key="13">
    <source>
        <dbReference type="EMBL" id="KAL2094410.1"/>
    </source>
</evidence>
<dbReference type="AlphaFoldDB" id="A0ABD1K5J8"/>
<gene>
    <name evidence="13" type="ORF">ACEWY4_009129</name>
</gene>
<feature type="domain" description="Mff-like" evidence="12">
    <location>
        <begin position="163"/>
        <end position="306"/>
    </location>
</feature>
<keyword evidence="14" id="KW-1185">Reference proteome</keyword>